<dbReference type="GO" id="GO:0009244">
    <property type="term" value="P:lipopolysaccharide core region biosynthetic process"/>
    <property type="evidence" value="ECO:0007669"/>
    <property type="project" value="TreeGrafter"/>
</dbReference>
<evidence type="ECO:0000313" key="14">
    <source>
        <dbReference type="EMBL" id="MCF0059977.1"/>
    </source>
</evidence>
<comment type="similarity">
    <text evidence="13">Belongs to the LpxK family.</text>
</comment>
<keyword evidence="15" id="KW-1185">Reference proteome</keyword>
<gene>
    <name evidence="13 14" type="primary">lpxK</name>
    <name evidence="14" type="ORF">LXM26_00625</name>
</gene>
<sequence length="350" mass="39246">MKEHNWIKIALTPFSWVYGLITSLRNLGYDFQLFASKKPSQFVISIGNLTVGGTGKTPVTEYLTSLFSSKTPTAILSRGYGRKTNGFVLATATSTPAEIGDEPMQYFLKFNPDVLVAVCENRFHGAEHIALAAPEKQLLLLDDAFQHRAIARDINLLLNDFQRPFYQDLPFPAGRLRETRTGAGRADAIIVTKAPARLSETDKEKVIQNIQKYSKREAPVFFSFIEYGAVKSYAEGPVSLKKVKMAAGIANPLPFAAHLRARFDVTEEVVFRDHHNYTPADVEELIKNLKNDTFVVTTEKDMVKLKPLVEALGAAGKFAYIPVKVSFGNDTERFHKWIFKQTGHLFQAER</sequence>
<evidence type="ECO:0000256" key="1">
    <source>
        <dbReference type="ARBA" id="ARBA00002274"/>
    </source>
</evidence>
<dbReference type="GO" id="GO:0009245">
    <property type="term" value="P:lipid A biosynthetic process"/>
    <property type="evidence" value="ECO:0007669"/>
    <property type="project" value="UniProtKB-UniRule"/>
</dbReference>
<evidence type="ECO:0000256" key="11">
    <source>
        <dbReference type="ARBA" id="ARBA00023098"/>
    </source>
</evidence>
<comment type="caution">
    <text evidence="14">The sequence shown here is derived from an EMBL/GenBank/DDBJ whole genome shotgun (WGS) entry which is preliminary data.</text>
</comment>
<dbReference type="GO" id="GO:0009029">
    <property type="term" value="F:lipid-A 4'-kinase activity"/>
    <property type="evidence" value="ECO:0007669"/>
    <property type="project" value="UniProtKB-UniRule"/>
</dbReference>
<keyword evidence="11 13" id="KW-0443">Lipid metabolism</keyword>
<protein>
    <recommendedName>
        <fullName evidence="4 13">Tetraacyldisaccharide 4'-kinase</fullName>
        <ecNumber evidence="3 13">2.7.1.130</ecNumber>
    </recommendedName>
    <alternativeName>
        <fullName evidence="12 13">Lipid A 4'-kinase</fullName>
    </alternativeName>
</protein>
<dbReference type="PANTHER" id="PTHR42724">
    <property type="entry name" value="TETRAACYLDISACCHARIDE 4'-KINASE"/>
    <property type="match status" value="1"/>
</dbReference>
<comment type="pathway">
    <text evidence="2 13">Glycolipid biosynthesis; lipid IV(A) biosynthesis; lipid IV(A) from (3R)-3-hydroxytetradecanoyl-[acyl-carrier-protein] and UDP-N-acetyl-alpha-D-glucosamine: step 6/6.</text>
</comment>
<comment type="catalytic activity">
    <reaction evidence="13">
        <text>a lipid A disaccharide + ATP = a lipid IVA + ADP + H(+)</text>
        <dbReference type="Rhea" id="RHEA:67840"/>
        <dbReference type="ChEBI" id="CHEBI:15378"/>
        <dbReference type="ChEBI" id="CHEBI:30616"/>
        <dbReference type="ChEBI" id="CHEBI:176343"/>
        <dbReference type="ChEBI" id="CHEBI:176425"/>
        <dbReference type="ChEBI" id="CHEBI:456216"/>
        <dbReference type="EC" id="2.7.1.130"/>
    </reaction>
</comment>
<keyword evidence="10 13" id="KW-0067">ATP-binding</keyword>
<dbReference type="AlphaFoldDB" id="A0A9X1PER8"/>
<evidence type="ECO:0000256" key="2">
    <source>
        <dbReference type="ARBA" id="ARBA00004870"/>
    </source>
</evidence>
<organism evidence="14 15">
    <name type="scientific">Dyadobacter chenwenxiniae</name>
    <dbReference type="NCBI Taxonomy" id="2906456"/>
    <lineage>
        <taxon>Bacteria</taxon>
        <taxon>Pseudomonadati</taxon>
        <taxon>Bacteroidota</taxon>
        <taxon>Cytophagia</taxon>
        <taxon>Cytophagales</taxon>
        <taxon>Spirosomataceae</taxon>
        <taxon>Dyadobacter</taxon>
    </lineage>
</organism>
<evidence type="ECO:0000256" key="6">
    <source>
        <dbReference type="ARBA" id="ARBA00022556"/>
    </source>
</evidence>
<dbReference type="GO" id="GO:0005886">
    <property type="term" value="C:plasma membrane"/>
    <property type="evidence" value="ECO:0007669"/>
    <property type="project" value="TreeGrafter"/>
</dbReference>
<evidence type="ECO:0000256" key="13">
    <source>
        <dbReference type="HAMAP-Rule" id="MF_00409"/>
    </source>
</evidence>
<dbReference type="EC" id="2.7.1.130" evidence="3 13"/>
<dbReference type="Pfam" id="PF02606">
    <property type="entry name" value="LpxK"/>
    <property type="match status" value="1"/>
</dbReference>
<keyword evidence="7 13" id="KW-0808">Transferase</keyword>
<evidence type="ECO:0000313" key="15">
    <source>
        <dbReference type="Proteomes" id="UP001139000"/>
    </source>
</evidence>
<evidence type="ECO:0000256" key="5">
    <source>
        <dbReference type="ARBA" id="ARBA00022516"/>
    </source>
</evidence>
<dbReference type="Proteomes" id="UP001139000">
    <property type="component" value="Unassembled WGS sequence"/>
</dbReference>
<dbReference type="NCBIfam" id="TIGR00682">
    <property type="entry name" value="lpxK"/>
    <property type="match status" value="1"/>
</dbReference>
<dbReference type="PANTHER" id="PTHR42724:SF1">
    <property type="entry name" value="TETRAACYLDISACCHARIDE 4'-KINASE, MITOCHONDRIAL-RELATED"/>
    <property type="match status" value="1"/>
</dbReference>
<dbReference type="EMBL" id="JAJTTC010000001">
    <property type="protein sequence ID" value="MCF0059977.1"/>
    <property type="molecule type" value="Genomic_DNA"/>
</dbReference>
<reference evidence="14" key="1">
    <citation type="submission" date="2021-12" db="EMBL/GenBank/DDBJ databases">
        <title>Novel species in genus Dyadobacter.</title>
        <authorList>
            <person name="Ma C."/>
        </authorList>
    </citation>
    <scope>NUCLEOTIDE SEQUENCE</scope>
    <source>
        <strain evidence="14">LJ419</strain>
    </source>
</reference>
<keyword evidence="9 13" id="KW-0418">Kinase</keyword>
<evidence type="ECO:0000256" key="12">
    <source>
        <dbReference type="ARBA" id="ARBA00029757"/>
    </source>
</evidence>
<evidence type="ECO:0000256" key="9">
    <source>
        <dbReference type="ARBA" id="ARBA00022777"/>
    </source>
</evidence>
<feature type="binding site" evidence="13">
    <location>
        <begin position="50"/>
        <end position="57"/>
    </location>
    <ligand>
        <name>ATP</name>
        <dbReference type="ChEBI" id="CHEBI:30616"/>
    </ligand>
</feature>
<dbReference type="GO" id="GO:0005524">
    <property type="term" value="F:ATP binding"/>
    <property type="evidence" value="ECO:0007669"/>
    <property type="project" value="UniProtKB-UniRule"/>
</dbReference>
<evidence type="ECO:0000256" key="7">
    <source>
        <dbReference type="ARBA" id="ARBA00022679"/>
    </source>
</evidence>
<evidence type="ECO:0000256" key="8">
    <source>
        <dbReference type="ARBA" id="ARBA00022741"/>
    </source>
</evidence>
<evidence type="ECO:0000256" key="3">
    <source>
        <dbReference type="ARBA" id="ARBA00012071"/>
    </source>
</evidence>
<proteinExistence type="inferred from homology"/>
<evidence type="ECO:0000256" key="10">
    <source>
        <dbReference type="ARBA" id="ARBA00022840"/>
    </source>
</evidence>
<comment type="function">
    <text evidence="1 13">Transfers the gamma-phosphate of ATP to the 4'-position of a tetraacyldisaccharide 1-phosphate intermediate (termed DS-1-P) to form tetraacyldisaccharide 1,4'-bis-phosphate (lipid IVA).</text>
</comment>
<name>A0A9X1PER8_9BACT</name>
<keyword evidence="8 13" id="KW-0547">Nucleotide-binding</keyword>
<dbReference type="HAMAP" id="MF_00409">
    <property type="entry name" value="LpxK"/>
    <property type="match status" value="1"/>
</dbReference>
<evidence type="ECO:0000256" key="4">
    <source>
        <dbReference type="ARBA" id="ARBA00016436"/>
    </source>
</evidence>
<keyword evidence="6 13" id="KW-0441">Lipid A biosynthesis</keyword>
<accession>A0A9X1PER8</accession>
<dbReference type="InterPro" id="IPR003758">
    <property type="entry name" value="LpxK"/>
</dbReference>
<keyword evidence="5 13" id="KW-0444">Lipid biosynthesis</keyword>
<dbReference type="RefSeq" id="WP_234652346.1">
    <property type="nucleotide sequence ID" value="NZ_CP094997.1"/>
</dbReference>